<keyword evidence="1" id="KW-0812">Transmembrane</keyword>
<evidence type="ECO:0000313" key="2">
    <source>
        <dbReference type="EMBL" id="KAK3914767.1"/>
    </source>
</evidence>
<gene>
    <name evidence="2" type="ORF">KUF71_024262</name>
</gene>
<dbReference type="EMBL" id="JAHWGI010000391">
    <property type="protein sequence ID" value="KAK3914767.1"/>
    <property type="molecule type" value="Genomic_DNA"/>
</dbReference>
<feature type="transmembrane region" description="Helical" evidence="1">
    <location>
        <begin position="108"/>
        <end position="128"/>
    </location>
</feature>
<keyword evidence="3" id="KW-1185">Reference proteome</keyword>
<dbReference type="Proteomes" id="UP001219518">
    <property type="component" value="Unassembled WGS sequence"/>
</dbReference>
<proteinExistence type="predicted"/>
<organism evidence="2 3">
    <name type="scientific">Frankliniella fusca</name>
    <dbReference type="NCBI Taxonomy" id="407009"/>
    <lineage>
        <taxon>Eukaryota</taxon>
        <taxon>Metazoa</taxon>
        <taxon>Ecdysozoa</taxon>
        <taxon>Arthropoda</taxon>
        <taxon>Hexapoda</taxon>
        <taxon>Insecta</taxon>
        <taxon>Pterygota</taxon>
        <taxon>Neoptera</taxon>
        <taxon>Paraneoptera</taxon>
        <taxon>Thysanoptera</taxon>
        <taxon>Terebrantia</taxon>
        <taxon>Thripoidea</taxon>
        <taxon>Thripidae</taxon>
        <taxon>Frankliniella</taxon>
    </lineage>
</organism>
<evidence type="ECO:0000313" key="3">
    <source>
        <dbReference type="Proteomes" id="UP001219518"/>
    </source>
</evidence>
<keyword evidence="1" id="KW-1133">Transmembrane helix</keyword>
<name>A0AAE1LE34_9NEOP</name>
<accession>A0AAE1LE34</accession>
<feature type="transmembrane region" description="Helical" evidence="1">
    <location>
        <begin position="81"/>
        <end position="101"/>
    </location>
</feature>
<reference evidence="2" key="2">
    <citation type="journal article" date="2023" name="BMC Genomics">
        <title>Pest status, molecular evolution, and epigenetic factors derived from the genome assembly of Frankliniella fusca, a thysanopteran phytovirus vector.</title>
        <authorList>
            <person name="Catto M.A."/>
            <person name="Labadie P.E."/>
            <person name="Jacobson A.L."/>
            <person name="Kennedy G.G."/>
            <person name="Srinivasan R."/>
            <person name="Hunt B.G."/>
        </authorList>
    </citation>
    <scope>NUCLEOTIDE SEQUENCE</scope>
    <source>
        <strain evidence="2">PL_HMW_Pooled</strain>
    </source>
</reference>
<comment type="caution">
    <text evidence="2">The sequence shown here is derived from an EMBL/GenBank/DDBJ whole genome shotgun (WGS) entry which is preliminary data.</text>
</comment>
<feature type="transmembrane region" description="Helical" evidence="1">
    <location>
        <begin position="134"/>
        <end position="156"/>
    </location>
</feature>
<dbReference type="AlphaFoldDB" id="A0AAE1LE34"/>
<protein>
    <submittedName>
        <fullName evidence="2">Translation factor GUF1-like protein, mitochondrial</fullName>
    </submittedName>
</protein>
<sequence length="183" mass="20279">MPTTEFPRLTWLPMLNRGCCCSLETCCKVQGYFSLIDGLLNVASVLWLWTVDKQYQVCLPWMSQTSSSGETIGCWKLEATVAFLVFSVFDIIVAVVFLHGISRGRASLLTPYLVLSAVEVIIVLHIAITVGVVVPIVSLLVTLPVVGLAVYCMLCVNSLRAQLKFKENNVQPLHSREFDNPMV</sequence>
<reference evidence="2" key="1">
    <citation type="submission" date="2021-07" db="EMBL/GenBank/DDBJ databases">
        <authorList>
            <person name="Catto M.A."/>
            <person name="Jacobson A."/>
            <person name="Kennedy G."/>
            <person name="Labadie P."/>
            <person name="Hunt B.G."/>
            <person name="Srinivasan R."/>
        </authorList>
    </citation>
    <scope>NUCLEOTIDE SEQUENCE</scope>
    <source>
        <strain evidence="2">PL_HMW_Pooled</strain>
        <tissue evidence="2">Head</tissue>
    </source>
</reference>
<evidence type="ECO:0000256" key="1">
    <source>
        <dbReference type="SAM" id="Phobius"/>
    </source>
</evidence>
<keyword evidence="1" id="KW-0472">Membrane</keyword>